<reference evidence="1" key="1">
    <citation type="submission" date="2022-11" db="EMBL/GenBank/DDBJ databases">
        <authorList>
            <person name="Somphong A."/>
            <person name="Phongsopitanun W."/>
        </authorList>
    </citation>
    <scope>NUCLEOTIDE SEQUENCE</scope>
    <source>
        <strain evidence="1">Pm04-4</strain>
    </source>
</reference>
<dbReference type="EMBL" id="JAPNTZ010000016">
    <property type="protein sequence ID" value="MCY1143586.1"/>
    <property type="molecule type" value="Genomic_DNA"/>
</dbReference>
<dbReference type="Proteomes" id="UP001151002">
    <property type="component" value="Unassembled WGS sequence"/>
</dbReference>
<dbReference type="RefSeq" id="WP_267568118.1">
    <property type="nucleotide sequence ID" value="NZ_JAPNTZ010000016.1"/>
</dbReference>
<keyword evidence="2" id="KW-1185">Reference proteome</keyword>
<gene>
    <name evidence="1" type="ORF">OWR29_36770</name>
</gene>
<accession>A0ABT4BAP5</accession>
<evidence type="ECO:0000313" key="1">
    <source>
        <dbReference type="EMBL" id="MCY1143586.1"/>
    </source>
</evidence>
<proteinExistence type="predicted"/>
<protein>
    <submittedName>
        <fullName evidence="1">Uncharacterized protein</fullName>
    </submittedName>
</protein>
<comment type="caution">
    <text evidence="1">The sequence shown here is derived from an EMBL/GenBank/DDBJ whole genome shotgun (WGS) entry which is preliminary data.</text>
</comment>
<evidence type="ECO:0000313" key="2">
    <source>
        <dbReference type="Proteomes" id="UP001151002"/>
    </source>
</evidence>
<organism evidence="1 2">
    <name type="scientific">Paractinoplanes pyxinae</name>
    <dbReference type="NCBI Taxonomy" id="2997416"/>
    <lineage>
        <taxon>Bacteria</taxon>
        <taxon>Bacillati</taxon>
        <taxon>Actinomycetota</taxon>
        <taxon>Actinomycetes</taxon>
        <taxon>Micromonosporales</taxon>
        <taxon>Micromonosporaceae</taxon>
        <taxon>Paractinoplanes</taxon>
    </lineage>
</organism>
<name>A0ABT4BAP5_9ACTN</name>
<sequence length="107" mass="11895">MSSDFGFWKHGTADPEEIFDKIAEGDTSDLTGSPDVVRFREGLLARWPEIEDSLEPTKFDLEDEPDDALKYVLLTLSVRELDHLSEILSMAKEHGLVGYSGVAGEPI</sequence>